<dbReference type="NCBIfam" id="TIGR01031">
    <property type="entry name" value="rpmF_bact"/>
    <property type="match status" value="1"/>
</dbReference>
<keyword evidence="3 5" id="KW-0687">Ribonucleoprotein</keyword>
<dbReference type="PANTHER" id="PTHR35534">
    <property type="entry name" value="50S RIBOSOMAL PROTEIN L32"/>
    <property type="match status" value="1"/>
</dbReference>
<dbReference type="InterPro" id="IPR011332">
    <property type="entry name" value="Ribosomal_zn-bd"/>
</dbReference>
<reference evidence="7" key="1">
    <citation type="submission" date="2017-09" db="EMBL/GenBank/DDBJ databases">
        <title>Depth-based differentiation of microbial function through sediment-hosted aquifers and enrichment of novel symbionts in the deep terrestrial subsurface.</title>
        <authorList>
            <person name="Probst A.J."/>
            <person name="Ladd B."/>
            <person name="Jarett J.K."/>
            <person name="Geller-Mcgrath D.E."/>
            <person name="Sieber C.M.K."/>
            <person name="Emerson J.B."/>
            <person name="Anantharaman K."/>
            <person name="Thomas B.C."/>
            <person name="Malmstrom R."/>
            <person name="Stieglmeier M."/>
            <person name="Klingl A."/>
            <person name="Woyke T."/>
            <person name="Ryan C.M."/>
            <person name="Banfield J.F."/>
        </authorList>
    </citation>
    <scope>NUCLEOTIDE SEQUENCE [LARGE SCALE GENOMIC DNA]</scope>
</reference>
<evidence type="ECO:0000256" key="2">
    <source>
        <dbReference type="ARBA" id="ARBA00022980"/>
    </source>
</evidence>
<evidence type="ECO:0000256" key="4">
    <source>
        <dbReference type="ARBA" id="ARBA00035178"/>
    </source>
</evidence>
<evidence type="ECO:0000256" key="5">
    <source>
        <dbReference type="HAMAP-Rule" id="MF_00340"/>
    </source>
</evidence>
<dbReference type="GO" id="GO:0003735">
    <property type="term" value="F:structural constituent of ribosome"/>
    <property type="evidence" value="ECO:0007669"/>
    <property type="project" value="InterPro"/>
</dbReference>
<dbReference type="AlphaFoldDB" id="A0A2M6W775"/>
<organism evidence="6 7">
    <name type="scientific">Candidatus Magasanikbacteria bacterium CG10_big_fil_rev_8_21_14_0_10_36_32</name>
    <dbReference type="NCBI Taxonomy" id="1974646"/>
    <lineage>
        <taxon>Bacteria</taxon>
        <taxon>Candidatus Magasanikiibacteriota</taxon>
    </lineage>
</organism>
<dbReference type="Proteomes" id="UP000231426">
    <property type="component" value="Unassembled WGS sequence"/>
</dbReference>
<gene>
    <name evidence="5" type="primary">rpmF</name>
    <name evidence="6" type="ORF">COU29_02730</name>
</gene>
<accession>A0A2M6W775</accession>
<dbReference type="GO" id="GO:0015934">
    <property type="term" value="C:large ribosomal subunit"/>
    <property type="evidence" value="ECO:0007669"/>
    <property type="project" value="InterPro"/>
</dbReference>
<evidence type="ECO:0000256" key="3">
    <source>
        <dbReference type="ARBA" id="ARBA00023274"/>
    </source>
</evidence>
<sequence length="63" mass="7123">MGLPGHRRTSSHKRRRAAHFALDEASHNTCPKCKKPVKAHHVCNFCGTYKGRQVLKVKTKGKK</sequence>
<dbReference type="PANTHER" id="PTHR35534:SF1">
    <property type="entry name" value="LARGE RIBOSOMAL SUBUNIT PROTEIN BL32"/>
    <property type="match status" value="1"/>
</dbReference>
<evidence type="ECO:0000313" key="7">
    <source>
        <dbReference type="Proteomes" id="UP000231426"/>
    </source>
</evidence>
<dbReference type="Pfam" id="PF01783">
    <property type="entry name" value="Ribosomal_L32p"/>
    <property type="match status" value="1"/>
</dbReference>
<comment type="caution">
    <text evidence="6">The sequence shown here is derived from an EMBL/GenBank/DDBJ whole genome shotgun (WGS) entry which is preliminary data.</text>
</comment>
<comment type="similarity">
    <text evidence="1 5">Belongs to the bacterial ribosomal protein bL32 family.</text>
</comment>
<evidence type="ECO:0000256" key="1">
    <source>
        <dbReference type="ARBA" id="ARBA00008560"/>
    </source>
</evidence>
<dbReference type="HAMAP" id="MF_00340">
    <property type="entry name" value="Ribosomal_bL32"/>
    <property type="match status" value="1"/>
</dbReference>
<name>A0A2M6W775_9BACT</name>
<dbReference type="InterPro" id="IPR002677">
    <property type="entry name" value="Ribosomal_bL32"/>
</dbReference>
<evidence type="ECO:0000313" key="6">
    <source>
        <dbReference type="EMBL" id="PIT88659.1"/>
    </source>
</evidence>
<proteinExistence type="inferred from homology"/>
<keyword evidence="2 5" id="KW-0689">Ribosomal protein</keyword>
<protein>
    <recommendedName>
        <fullName evidence="4 5">Large ribosomal subunit protein bL32</fullName>
    </recommendedName>
</protein>
<dbReference type="InterPro" id="IPR044957">
    <property type="entry name" value="Ribosomal_bL32_bact"/>
</dbReference>
<dbReference type="SUPFAM" id="SSF57829">
    <property type="entry name" value="Zn-binding ribosomal proteins"/>
    <property type="match status" value="1"/>
</dbReference>
<dbReference type="GO" id="GO:0006412">
    <property type="term" value="P:translation"/>
    <property type="evidence" value="ECO:0007669"/>
    <property type="project" value="UniProtKB-UniRule"/>
</dbReference>
<dbReference type="EMBL" id="PFBV01000003">
    <property type="protein sequence ID" value="PIT88659.1"/>
    <property type="molecule type" value="Genomic_DNA"/>
</dbReference>